<gene>
    <name evidence="3" type="ORF">D9V30_10820</name>
</gene>
<evidence type="ECO:0000256" key="2">
    <source>
        <dbReference type="SAM" id="Phobius"/>
    </source>
</evidence>
<dbReference type="Proteomes" id="UP000275395">
    <property type="component" value="Unassembled WGS sequence"/>
</dbReference>
<evidence type="ECO:0000313" key="3">
    <source>
        <dbReference type="EMBL" id="RLP68200.1"/>
    </source>
</evidence>
<dbReference type="EMBL" id="RCUW01000010">
    <property type="protein sequence ID" value="RLP68200.1"/>
    <property type="molecule type" value="Genomic_DNA"/>
</dbReference>
<feature type="region of interest" description="Disordered" evidence="1">
    <location>
        <begin position="474"/>
        <end position="552"/>
    </location>
</feature>
<evidence type="ECO:0000313" key="4">
    <source>
        <dbReference type="Proteomes" id="UP000275395"/>
    </source>
</evidence>
<protein>
    <recommendedName>
        <fullName evidence="5">LPXTG cell wall anchor domain-containing protein</fullName>
    </recommendedName>
</protein>
<organism evidence="3 4">
    <name type="scientific">Mycetocola reblochoni</name>
    <dbReference type="NCBI Taxonomy" id="331618"/>
    <lineage>
        <taxon>Bacteria</taxon>
        <taxon>Bacillati</taxon>
        <taxon>Actinomycetota</taxon>
        <taxon>Actinomycetes</taxon>
        <taxon>Micrococcales</taxon>
        <taxon>Microbacteriaceae</taxon>
        <taxon>Mycetocola</taxon>
    </lineage>
</organism>
<feature type="transmembrane region" description="Helical" evidence="2">
    <location>
        <begin position="558"/>
        <end position="579"/>
    </location>
</feature>
<accession>A0A3L6ZJY8</accession>
<feature type="compositionally biased region" description="Low complexity" evidence="1">
    <location>
        <begin position="474"/>
        <end position="484"/>
    </location>
</feature>
<feature type="compositionally biased region" description="Low complexity" evidence="1">
    <location>
        <begin position="498"/>
        <end position="510"/>
    </location>
</feature>
<dbReference type="Gene3D" id="3.40.710.10">
    <property type="entry name" value="DD-peptidase/beta-lactamase superfamily"/>
    <property type="match status" value="1"/>
</dbReference>
<name>A0A3L6ZJY8_9MICO</name>
<keyword evidence="2" id="KW-0472">Membrane</keyword>
<feature type="compositionally biased region" description="Low complexity" evidence="1">
    <location>
        <begin position="518"/>
        <end position="532"/>
    </location>
</feature>
<feature type="region of interest" description="Disordered" evidence="1">
    <location>
        <begin position="1"/>
        <end position="26"/>
    </location>
</feature>
<feature type="compositionally biased region" description="Pro residues" evidence="1">
    <location>
        <begin position="485"/>
        <end position="497"/>
    </location>
</feature>
<dbReference type="AlphaFoldDB" id="A0A3L6ZJY8"/>
<proteinExistence type="predicted"/>
<dbReference type="RefSeq" id="WP_121657658.1">
    <property type="nucleotide sequence ID" value="NZ_JBQDRQ010000074.1"/>
</dbReference>
<dbReference type="InterPro" id="IPR012338">
    <property type="entry name" value="Beta-lactam/transpept-like"/>
</dbReference>
<comment type="caution">
    <text evidence="3">The sequence shown here is derived from an EMBL/GenBank/DDBJ whole genome shotgun (WGS) entry which is preliminary data.</text>
</comment>
<evidence type="ECO:0000256" key="1">
    <source>
        <dbReference type="SAM" id="MobiDB-lite"/>
    </source>
</evidence>
<keyword evidence="2" id="KW-0812">Transmembrane</keyword>
<dbReference type="SUPFAM" id="SSF56601">
    <property type="entry name" value="beta-lactamase/transpeptidase-like"/>
    <property type="match status" value="1"/>
</dbReference>
<evidence type="ECO:0008006" key="5">
    <source>
        <dbReference type="Google" id="ProtNLM"/>
    </source>
</evidence>
<sequence>MHSSPHHDPRSRRSAPSLSVPPRRRRGRGLAAVTAVLVGGTLAVPVAVSAAPAADELTALESDVLGAVANADFSGVYDFDRGRVTEQVPQVDVAVIELDEQGRIRDRANVLVSRDYPDGVVAPIDDSLSSSSVRWQRWEQNRFDGSGVYGEGTDIIPGREDAPLRYMSTYPASLLKSMAAFGLVFLSDHGAIDLEADYTFDGVTKPIQQWTSEMIRMSNNTSSQAMIKMLHEVRYEGQTGIEFLNDELQRLGLTTLQLQGTSATTGGGWSNGGVSMTSFDTARLDLILDGGSGGVLWTTDAGVDVASDVLSEEGRDWLLDIWSGSAYHWMLDTGNFCGWTTPYTGESQYPAVGIPAVVPESSLKADGTSTIAWAGSPFASIDVRPCNETAEVTYYNKYGLTYNAGSDAGIVRSLEGKDFRHYIIAVTSNLGYRYGDEELAATGNACLSNESSFCYTDRFPVLAGTIDAAIAARGAAGPVETPEPTATPEPTVSPEPTPSATSVPTSTATPGSGGEGSGADPSEASGSDAASGSDGGQATGSEAGAADDGSLAATGSDAATALTVLALLALGGGALALTLTRRRRTAGE</sequence>
<reference evidence="3 4" key="1">
    <citation type="submission" date="2018-10" db="EMBL/GenBank/DDBJ databases">
        <authorList>
            <person name="Li J."/>
        </authorList>
    </citation>
    <scope>NUCLEOTIDE SEQUENCE [LARGE SCALE GENOMIC DNA]</scope>
    <source>
        <strain evidence="3 4">JCM 30549</strain>
    </source>
</reference>
<keyword evidence="2" id="KW-1133">Transmembrane helix</keyword>